<keyword evidence="8" id="KW-0677">Repeat</keyword>
<dbReference type="AlphaFoldDB" id="A0A1Q3AIY3"/>
<evidence type="ECO:0000256" key="9">
    <source>
        <dbReference type="ARBA" id="ARBA00022763"/>
    </source>
</evidence>
<keyword evidence="4" id="KW-0853">WD repeat</keyword>
<evidence type="ECO:0000256" key="12">
    <source>
        <dbReference type="ARBA" id="ARBA00023204"/>
    </source>
</evidence>
<keyword evidence="12 14" id="KW-0234">DNA repair</keyword>
<dbReference type="FunFam" id="3.30.40.10:FF:000027">
    <property type="entry name" value="Pre-mRNA-processing factor 19, putative"/>
    <property type="match status" value="1"/>
</dbReference>
<accession>A0A1Q3AIY3</accession>
<dbReference type="InterPro" id="IPR015943">
    <property type="entry name" value="WD40/YVTN_repeat-like_dom_sf"/>
</dbReference>
<keyword evidence="13 14" id="KW-0539">Nucleus</keyword>
<evidence type="ECO:0000256" key="5">
    <source>
        <dbReference type="ARBA" id="ARBA00022664"/>
    </source>
</evidence>
<evidence type="ECO:0000256" key="4">
    <source>
        <dbReference type="ARBA" id="ARBA00022574"/>
    </source>
</evidence>
<dbReference type="PANTHER" id="PTHR43995:SF1">
    <property type="entry name" value="PRE-MRNA-PROCESSING FACTOR 19"/>
    <property type="match status" value="1"/>
</dbReference>
<dbReference type="InterPro" id="IPR003613">
    <property type="entry name" value="Ubox_domain"/>
</dbReference>
<proteinExistence type="inferred from homology"/>
<comment type="function">
    <text evidence="14">Ubiquitin-protein ligase which is mainly involved pre-mRNA splicing and DNA repair. Required for pre-mRNA splicing as component of the spliceosome.</text>
</comment>
<keyword evidence="11 14" id="KW-0508">mRNA splicing</keyword>
<keyword evidence="6 14" id="KW-0808">Transferase</keyword>
<evidence type="ECO:0000256" key="7">
    <source>
        <dbReference type="ARBA" id="ARBA00022728"/>
    </source>
</evidence>
<evidence type="ECO:0000256" key="1">
    <source>
        <dbReference type="ARBA" id="ARBA00004123"/>
    </source>
</evidence>
<evidence type="ECO:0000256" key="11">
    <source>
        <dbReference type="ARBA" id="ARBA00023187"/>
    </source>
</evidence>
<dbReference type="PROSITE" id="PS51698">
    <property type="entry name" value="U_BOX"/>
    <property type="match status" value="1"/>
</dbReference>
<dbReference type="GO" id="GO:0000398">
    <property type="term" value="P:mRNA splicing, via spliceosome"/>
    <property type="evidence" value="ECO:0007669"/>
    <property type="project" value="InterPro"/>
</dbReference>
<dbReference type="OrthoDB" id="687049at2759"/>
<evidence type="ECO:0000256" key="10">
    <source>
        <dbReference type="ARBA" id="ARBA00022786"/>
    </source>
</evidence>
<dbReference type="EC" id="2.3.2.27" evidence="14"/>
<dbReference type="Gene3D" id="2.130.10.10">
    <property type="entry name" value="YVTN repeat-like/Quinoprotein amine dehydrogenase"/>
    <property type="match status" value="1"/>
</dbReference>
<comment type="similarity">
    <text evidence="3 14">Belongs to the WD repeat PRP19 family.</text>
</comment>
<comment type="caution">
    <text evidence="16">The sequence shown here is derived from an EMBL/GenBank/DDBJ whole genome shotgun (WGS) entry which is preliminary data.</text>
</comment>
<comment type="subcellular location">
    <subcellularLocation>
        <location evidence="1 14">Nucleus</location>
    </subcellularLocation>
</comment>
<dbReference type="CDD" id="cd16656">
    <property type="entry name" value="RING-Ubox_PRP19"/>
    <property type="match status" value="1"/>
</dbReference>
<evidence type="ECO:0000256" key="2">
    <source>
        <dbReference type="ARBA" id="ARBA00004906"/>
    </source>
</evidence>
<evidence type="ECO:0000256" key="8">
    <source>
        <dbReference type="ARBA" id="ARBA00022737"/>
    </source>
</evidence>
<dbReference type="InterPro" id="IPR038959">
    <property type="entry name" value="Prp19"/>
</dbReference>
<sequence length="499" mass="55963">MFCAISGKPPKTPVVSPVSKCVFEKNLIEQYIQETGNDPISNAPLSADQLIVISQTPQQSAFTNAVNSSTLNSNYSIPNLLSSLQNEWDAIMLENFRLRKQLDAFTKQLSTALYERDASKIVASNALRERDQLIQELNQLSLHLGVEEAEEAEEQTTGLPQNIIDQLMAASKEYVNTTKKNKDVFVIPEVSELVCKDNYNAPNSPLLQSDGKIQSGLSKSVVFTIDDGKAVCTIQGDKNSQSGFNIEDKLEYLTLTPNEEYLLFSTIDGKIGTYNIKESQKHVFDIKSEKIILMQSHEYILNDWFLWVDRKGKVGYSSFDGSKTVLVSQGESQDFTRAALHKDGLLLALVQDNSIQIHNLTQYEEQPTIWNVGKEIDQEGPITDVKFSSNGYWMVVSTAHAIMSFDLRKSVGTLAVLPITIESQIWDTDLSGKHLTIWQSGKLQFYNFVKSSKTWELKKELPLEPSENQDFRSLKLSYTESGAVTVLQTSNEIQVFSLV</sequence>
<dbReference type="InterPro" id="IPR055340">
    <property type="entry name" value="RING-Ubox_PRP19"/>
</dbReference>
<dbReference type="InterPro" id="IPR013083">
    <property type="entry name" value="Znf_RING/FYVE/PHD"/>
</dbReference>
<dbReference type="SUPFAM" id="SSF57850">
    <property type="entry name" value="RING/U-box"/>
    <property type="match status" value="1"/>
</dbReference>
<evidence type="ECO:0000256" key="14">
    <source>
        <dbReference type="RuleBase" id="RU367101"/>
    </source>
</evidence>
<dbReference type="GO" id="GO:0071006">
    <property type="term" value="C:U2-type catalytic step 1 spliceosome"/>
    <property type="evidence" value="ECO:0007669"/>
    <property type="project" value="TreeGrafter"/>
</dbReference>
<dbReference type="GO" id="GO:0070534">
    <property type="term" value="P:protein K63-linked ubiquitination"/>
    <property type="evidence" value="ECO:0007669"/>
    <property type="project" value="UniProtKB-UniRule"/>
</dbReference>
<comment type="subunit">
    <text evidence="14">Homotetramer.</text>
</comment>
<keyword evidence="9 14" id="KW-0227">DNA damage</keyword>
<dbReference type="SUPFAM" id="SSF69322">
    <property type="entry name" value="Tricorn protease domain 2"/>
    <property type="match status" value="1"/>
</dbReference>
<dbReference type="InterPro" id="IPR013915">
    <property type="entry name" value="Prp19_cc"/>
</dbReference>
<dbReference type="EMBL" id="BDGX01000051">
    <property type="protein sequence ID" value="GAV55697.1"/>
    <property type="molecule type" value="Genomic_DNA"/>
</dbReference>
<dbReference type="SMART" id="SM00504">
    <property type="entry name" value="Ubox"/>
    <property type="match status" value="1"/>
</dbReference>
<dbReference type="Pfam" id="PF08606">
    <property type="entry name" value="Prp19"/>
    <property type="match status" value="1"/>
</dbReference>
<keyword evidence="5 14" id="KW-0507">mRNA processing</keyword>
<keyword evidence="7 14" id="KW-0747">Spliceosome</keyword>
<comment type="catalytic activity">
    <reaction evidence="14">
        <text>S-ubiquitinyl-[E2 ubiquitin-conjugating enzyme]-L-cysteine + [acceptor protein]-L-lysine = [E2 ubiquitin-conjugating enzyme]-L-cysteine + N(6)-ubiquitinyl-[acceptor protein]-L-lysine.</text>
        <dbReference type="EC" id="2.3.2.27"/>
    </reaction>
</comment>
<evidence type="ECO:0000313" key="17">
    <source>
        <dbReference type="Proteomes" id="UP000187013"/>
    </source>
</evidence>
<evidence type="ECO:0000256" key="3">
    <source>
        <dbReference type="ARBA" id="ARBA00006388"/>
    </source>
</evidence>
<dbReference type="GO" id="GO:0005737">
    <property type="term" value="C:cytoplasm"/>
    <property type="evidence" value="ECO:0007669"/>
    <property type="project" value="TreeGrafter"/>
</dbReference>
<dbReference type="PANTHER" id="PTHR43995">
    <property type="entry name" value="PRE-MRNA-PROCESSING FACTOR 19"/>
    <property type="match status" value="1"/>
</dbReference>
<gene>
    <name evidence="16" type="ORF">ZYGR_0AY00890</name>
</gene>
<dbReference type="GO" id="GO:0061630">
    <property type="term" value="F:ubiquitin protein ligase activity"/>
    <property type="evidence" value="ECO:0007669"/>
    <property type="project" value="UniProtKB-UniRule"/>
</dbReference>
<evidence type="ECO:0000259" key="15">
    <source>
        <dbReference type="PROSITE" id="PS51698"/>
    </source>
</evidence>
<keyword evidence="10 14" id="KW-0833">Ubl conjugation pathway</keyword>
<dbReference type="GO" id="GO:0000974">
    <property type="term" value="C:Prp19 complex"/>
    <property type="evidence" value="ECO:0007669"/>
    <property type="project" value="UniProtKB-UniRule"/>
</dbReference>
<protein>
    <recommendedName>
        <fullName evidence="14">Pre-mRNA-processing factor 19</fullName>
        <ecNumber evidence="14">2.3.2.27</ecNumber>
    </recommendedName>
</protein>
<evidence type="ECO:0000313" key="16">
    <source>
        <dbReference type="EMBL" id="GAV55697.1"/>
    </source>
</evidence>
<dbReference type="Proteomes" id="UP000187013">
    <property type="component" value="Unassembled WGS sequence"/>
</dbReference>
<comment type="pathway">
    <text evidence="2 14">Protein modification; protein ubiquitination.</text>
</comment>
<evidence type="ECO:0000256" key="6">
    <source>
        <dbReference type="ARBA" id="ARBA00022679"/>
    </source>
</evidence>
<feature type="domain" description="U-box" evidence="15">
    <location>
        <begin position="1"/>
        <end position="70"/>
    </location>
</feature>
<dbReference type="Gene3D" id="3.30.40.10">
    <property type="entry name" value="Zinc/RING finger domain, C3HC4 (zinc finger)"/>
    <property type="match status" value="1"/>
</dbReference>
<name>A0A1Q3AIY3_ZYGRO</name>
<dbReference type="GO" id="GO:0006281">
    <property type="term" value="P:DNA repair"/>
    <property type="evidence" value="ECO:0007669"/>
    <property type="project" value="UniProtKB-KW"/>
</dbReference>
<organism evidence="16 17">
    <name type="scientific">Zygosaccharomyces rouxii</name>
    <dbReference type="NCBI Taxonomy" id="4956"/>
    <lineage>
        <taxon>Eukaryota</taxon>
        <taxon>Fungi</taxon>
        <taxon>Dikarya</taxon>
        <taxon>Ascomycota</taxon>
        <taxon>Saccharomycotina</taxon>
        <taxon>Saccharomycetes</taxon>
        <taxon>Saccharomycetales</taxon>
        <taxon>Saccharomycetaceae</taxon>
        <taxon>Zygosaccharomyces</taxon>
    </lineage>
</organism>
<evidence type="ECO:0000256" key="13">
    <source>
        <dbReference type="ARBA" id="ARBA00023242"/>
    </source>
</evidence>
<dbReference type="UniPathway" id="UPA00143"/>
<reference evidence="16 17" key="1">
    <citation type="submission" date="2016-08" db="EMBL/GenBank/DDBJ databases">
        <title>Draft genome sequence of allopolyploid Zygosaccharomyces rouxii.</title>
        <authorList>
            <person name="Watanabe J."/>
            <person name="Uehara K."/>
            <person name="Mogi Y."/>
            <person name="Tsukioka Y."/>
        </authorList>
    </citation>
    <scope>NUCLEOTIDE SEQUENCE [LARGE SCALE GENOMIC DNA]</scope>
    <source>
        <strain evidence="16 17">NBRC 110957</strain>
    </source>
</reference>